<dbReference type="PROSITE" id="PS50217">
    <property type="entry name" value="BZIP"/>
    <property type="match status" value="1"/>
</dbReference>
<dbReference type="SUPFAM" id="SSF57959">
    <property type="entry name" value="Leucine zipper domain"/>
    <property type="match status" value="1"/>
</dbReference>
<dbReference type="GeneID" id="93609521"/>
<dbReference type="Gene3D" id="1.20.5.170">
    <property type="match status" value="1"/>
</dbReference>
<dbReference type="InterPro" id="IPR023167">
    <property type="entry name" value="Yap1_redox_dom_sf"/>
</dbReference>
<dbReference type="Pfam" id="PF08601">
    <property type="entry name" value="PAP1"/>
    <property type="match status" value="1"/>
</dbReference>
<dbReference type="FunCoup" id="I1BNR5">
    <property type="interactions" value="33"/>
</dbReference>
<dbReference type="GO" id="GO:0033554">
    <property type="term" value="P:cellular response to stress"/>
    <property type="evidence" value="ECO:0007669"/>
    <property type="project" value="UniProtKB-ARBA"/>
</dbReference>
<evidence type="ECO:0000256" key="4">
    <source>
        <dbReference type="SAM" id="MobiDB-lite"/>
    </source>
</evidence>
<dbReference type="AlphaFoldDB" id="I1BNR5"/>
<dbReference type="Pfam" id="PF00170">
    <property type="entry name" value="bZIP_1"/>
    <property type="match status" value="1"/>
</dbReference>
<gene>
    <name evidence="6" type="ORF">RO3G_02549</name>
</gene>
<dbReference type="InterPro" id="IPR046347">
    <property type="entry name" value="bZIP_sf"/>
</dbReference>
<dbReference type="Gene3D" id="1.10.238.100">
    <property type="entry name" value="YAP1 redox domain. Chain B"/>
    <property type="match status" value="1"/>
</dbReference>
<dbReference type="InterPro" id="IPR004827">
    <property type="entry name" value="bZIP"/>
</dbReference>
<evidence type="ECO:0000256" key="3">
    <source>
        <dbReference type="ARBA" id="ARBA00023242"/>
    </source>
</evidence>
<dbReference type="InParanoid" id="I1BNR5"/>
<dbReference type="GO" id="GO:0000976">
    <property type="term" value="F:transcription cis-regulatory region binding"/>
    <property type="evidence" value="ECO:0007669"/>
    <property type="project" value="InterPro"/>
</dbReference>
<name>I1BNR5_RHIO9</name>
<dbReference type="OMA" id="QHETHAK"/>
<dbReference type="GO" id="GO:0001228">
    <property type="term" value="F:DNA-binding transcription activator activity, RNA polymerase II-specific"/>
    <property type="evidence" value="ECO:0007669"/>
    <property type="project" value="TreeGrafter"/>
</dbReference>
<feature type="region of interest" description="Disordered" evidence="4">
    <location>
        <begin position="1"/>
        <end position="25"/>
    </location>
</feature>
<dbReference type="GO" id="GO:0090575">
    <property type="term" value="C:RNA polymerase II transcription regulator complex"/>
    <property type="evidence" value="ECO:0007669"/>
    <property type="project" value="TreeGrafter"/>
</dbReference>
<dbReference type="CDD" id="cd14688">
    <property type="entry name" value="bZIP_YAP"/>
    <property type="match status" value="1"/>
</dbReference>
<dbReference type="PANTHER" id="PTHR40621">
    <property type="entry name" value="TRANSCRIPTION FACTOR KAPC-RELATED"/>
    <property type="match status" value="1"/>
</dbReference>
<dbReference type="SMART" id="SM00338">
    <property type="entry name" value="BRLZ"/>
    <property type="match status" value="1"/>
</dbReference>
<dbReference type="STRING" id="246409.I1BNR5"/>
<dbReference type="InterPro" id="IPR050936">
    <property type="entry name" value="AP-1-like"/>
</dbReference>
<reference evidence="6 7" key="1">
    <citation type="journal article" date="2009" name="PLoS Genet.">
        <title>Genomic analysis of the basal lineage fungus Rhizopus oryzae reveals a whole-genome duplication.</title>
        <authorList>
            <person name="Ma L.-J."/>
            <person name="Ibrahim A.S."/>
            <person name="Skory C."/>
            <person name="Grabherr M.G."/>
            <person name="Burger G."/>
            <person name="Butler M."/>
            <person name="Elias M."/>
            <person name="Idnurm A."/>
            <person name="Lang B.F."/>
            <person name="Sone T."/>
            <person name="Abe A."/>
            <person name="Calvo S.E."/>
            <person name="Corrochano L.M."/>
            <person name="Engels R."/>
            <person name="Fu J."/>
            <person name="Hansberg W."/>
            <person name="Kim J.-M."/>
            <person name="Kodira C.D."/>
            <person name="Koehrsen M.J."/>
            <person name="Liu B."/>
            <person name="Miranda-Saavedra D."/>
            <person name="O'Leary S."/>
            <person name="Ortiz-Castellanos L."/>
            <person name="Poulter R."/>
            <person name="Rodriguez-Romero J."/>
            <person name="Ruiz-Herrera J."/>
            <person name="Shen Y.-Q."/>
            <person name="Zeng Q."/>
            <person name="Galagan J."/>
            <person name="Birren B.W."/>
            <person name="Cuomo C.A."/>
            <person name="Wickes B.L."/>
        </authorList>
    </citation>
    <scope>NUCLEOTIDE SEQUENCE [LARGE SCALE GENOMIC DNA]</scope>
    <source>
        <strain evidence="7">RA 99-880 / ATCC MYA-4621 / FGSC 9543 / NRRL 43880</strain>
    </source>
</reference>
<organism evidence="6 7">
    <name type="scientific">Rhizopus delemar (strain RA 99-880 / ATCC MYA-4621 / FGSC 9543 / NRRL 43880)</name>
    <name type="common">Mucormycosis agent</name>
    <name type="synonym">Rhizopus arrhizus var. delemar</name>
    <dbReference type="NCBI Taxonomy" id="246409"/>
    <lineage>
        <taxon>Eukaryota</taxon>
        <taxon>Fungi</taxon>
        <taxon>Fungi incertae sedis</taxon>
        <taxon>Mucoromycota</taxon>
        <taxon>Mucoromycotina</taxon>
        <taxon>Mucoromycetes</taxon>
        <taxon>Mucorales</taxon>
        <taxon>Mucorineae</taxon>
        <taxon>Rhizopodaceae</taxon>
        <taxon>Rhizopus</taxon>
    </lineage>
</organism>
<sequence>MPIQGASDQHLRRKEQNRAAQRAFRERKERYVKELEDKIRDLCAAHSLELEQLKRENEELRSALKAANNKYETEEEKEDSERFSTPPPDYCVRDKDGVSFCEKLKEEVCSNAYNQLLTEPLFDAQGCLNETVTEHPVPIVTSIMKRSQIFNQMEKSLVESLAENIDSEEVQDSASDDLISCTDVWKELQTHPLFDKFDIDNLCAQLKKKAMCSQSGPVFSKFDIKIILKSIEEKVSSSS</sequence>
<dbReference type="GO" id="GO:0005737">
    <property type="term" value="C:cytoplasm"/>
    <property type="evidence" value="ECO:0007669"/>
    <property type="project" value="UniProtKB-SubCell"/>
</dbReference>
<evidence type="ECO:0000313" key="7">
    <source>
        <dbReference type="Proteomes" id="UP000009138"/>
    </source>
</evidence>
<dbReference type="OrthoDB" id="2593073at2759"/>
<protein>
    <recommendedName>
        <fullName evidence="5">BZIP domain-containing protein</fullName>
    </recommendedName>
</protein>
<evidence type="ECO:0000259" key="5">
    <source>
        <dbReference type="PROSITE" id="PS50217"/>
    </source>
</evidence>
<evidence type="ECO:0000313" key="6">
    <source>
        <dbReference type="EMBL" id="EIE77845.1"/>
    </source>
</evidence>
<keyword evidence="7" id="KW-1185">Reference proteome</keyword>
<dbReference type="PANTHER" id="PTHR40621:SF6">
    <property type="entry name" value="AP-1-LIKE TRANSCRIPTION FACTOR YAP1-RELATED"/>
    <property type="match status" value="1"/>
</dbReference>
<accession>I1BNR5</accession>
<evidence type="ECO:0000256" key="1">
    <source>
        <dbReference type="ARBA" id="ARBA00004123"/>
    </source>
</evidence>
<dbReference type="VEuPathDB" id="FungiDB:RO3G_02549"/>
<dbReference type="PROSITE" id="PS00036">
    <property type="entry name" value="BZIP_BASIC"/>
    <property type="match status" value="1"/>
</dbReference>
<proteinExistence type="predicted"/>
<dbReference type="InterPro" id="IPR013910">
    <property type="entry name" value="TF_PAP1"/>
</dbReference>
<evidence type="ECO:0000256" key="2">
    <source>
        <dbReference type="ARBA" id="ARBA00004496"/>
    </source>
</evidence>
<dbReference type="SUPFAM" id="SSF111430">
    <property type="entry name" value="YAP1 redox domain"/>
    <property type="match status" value="1"/>
</dbReference>
<dbReference type="EMBL" id="CH476733">
    <property type="protein sequence ID" value="EIE77845.1"/>
    <property type="molecule type" value="Genomic_DNA"/>
</dbReference>
<feature type="domain" description="BZIP" evidence="5">
    <location>
        <begin position="7"/>
        <end position="60"/>
    </location>
</feature>
<dbReference type="eggNOG" id="ENOG502RUS9">
    <property type="taxonomic scope" value="Eukaryota"/>
</dbReference>
<feature type="region of interest" description="Disordered" evidence="4">
    <location>
        <begin position="66"/>
        <end position="88"/>
    </location>
</feature>
<dbReference type="Proteomes" id="UP000009138">
    <property type="component" value="Unassembled WGS sequence"/>
</dbReference>
<keyword evidence="3" id="KW-0539">Nucleus</keyword>
<comment type="subcellular location">
    <subcellularLocation>
        <location evidence="2">Cytoplasm</location>
    </subcellularLocation>
    <subcellularLocation>
        <location evidence="1">Nucleus</location>
    </subcellularLocation>
</comment>
<dbReference type="RefSeq" id="XP_067513241.1">
    <property type="nucleotide sequence ID" value="XM_067657140.1"/>
</dbReference>